<evidence type="ECO:0000313" key="8">
    <source>
        <dbReference type="Proteomes" id="UP000228495"/>
    </source>
</evidence>
<keyword evidence="3" id="KW-0808">Transferase</keyword>
<evidence type="ECO:0000259" key="5">
    <source>
        <dbReference type="Pfam" id="PF00551"/>
    </source>
</evidence>
<dbReference type="EMBL" id="PCSU01000088">
    <property type="protein sequence ID" value="PIP56102.1"/>
    <property type="molecule type" value="Genomic_DNA"/>
</dbReference>
<feature type="domain" description="Formyl transferase N-terminal" evidence="5">
    <location>
        <begin position="78"/>
        <end position="176"/>
    </location>
</feature>
<dbReference type="GO" id="GO:0004479">
    <property type="term" value="F:methionyl-tRNA formyltransferase activity"/>
    <property type="evidence" value="ECO:0007669"/>
    <property type="project" value="UniProtKB-EC"/>
</dbReference>
<dbReference type="Proteomes" id="UP000228495">
    <property type="component" value="Unassembled WGS sequence"/>
</dbReference>
<comment type="caution">
    <text evidence="7">The sequence shown here is derived from an EMBL/GenBank/DDBJ whole genome shotgun (WGS) entry which is preliminary data.</text>
</comment>
<dbReference type="Pfam" id="PF00551">
    <property type="entry name" value="Formyl_trans_N"/>
    <property type="match status" value="1"/>
</dbReference>
<dbReference type="PANTHER" id="PTHR11138">
    <property type="entry name" value="METHIONYL-TRNA FORMYLTRANSFERASE"/>
    <property type="match status" value="1"/>
</dbReference>
<dbReference type="InterPro" id="IPR036477">
    <property type="entry name" value="Formyl_transf_N_sf"/>
</dbReference>
<dbReference type="CDD" id="cd08646">
    <property type="entry name" value="FMT_core_Met-tRNA-FMT_N"/>
    <property type="match status" value="1"/>
</dbReference>
<dbReference type="PANTHER" id="PTHR11138:SF5">
    <property type="entry name" value="METHIONYL-TRNA FORMYLTRANSFERASE, MITOCHONDRIAL"/>
    <property type="match status" value="1"/>
</dbReference>
<evidence type="ECO:0000256" key="4">
    <source>
        <dbReference type="ARBA" id="ARBA00022917"/>
    </source>
</evidence>
<gene>
    <name evidence="7" type="ORF">COX05_04855</name>
</gene>
<organism evidence="7 8">
    <name type="scientific">candidate division WWE3 bacterium CG22_combo_CG10-13_8_21_14_all_39_12</name>
    <dbReference type="NCBI Taxonomy" id="1975094"/>
    <lineage>
        <taxon>Bacteria</taxon>
        <taxon>Katanobacteria</taxon>
    </lineage>
</organism>
<dbReference type="Pfam" id="PF02911">
    <property type="entry name" value="Formyl_trans_C"/>
    <property type="match status" value="1"/>
</dbReference>
<evidence type="ECO:0000313" key="7">
    <source>
        <dbReference type="EMBL" id="PIP56102.1"/>
    </source>
</evidence>
<feature type="domain" description="Formyl transferase C-terminal" evidence="6">
    <location>
        <begin position="203"/>
        <end position="289"/>
    </location>
</feature>
<dbReference type="AlphaFoldDB" id="A0A2H0BEL1"/>
<sequence length="291" mass="32662">MRIIFFGTDYYSTLALNYLLSHDAQVIGIVTGTKKGSLPFEYESVHDIATKNNIPTIHVGSKTDLINSKETIQSWTGTIGFVSSFGVIIPREIFEIPIYGTLNLHPSLLPAYRGPSPMEQTILDQQTRTGVTIMRIDTGVDTGNIIDQKQESVLETDTTLSLAQKLYPIGTQMFIDQLSKHPHGDFNENPQINDSATITSRYTKNDARIVWNTTAQNISALVRAYYPKPLAWTTLSELVSHFSNKGVKNDSIEKRVIIHNGIVENDMFTPSHVQLEGKNIIDWKTFRNGYL</sequence>
<name>A0A2H0BEL1_UNCKA</name>
<dbReference type="InterPro" id="IPR002376">
    <property type="entry name" value="Formyl_transf_N"/>
</dbReference>
<keyword evidence="4" id="KW-0648">Protein biosynthesis</keyword>
<dbReference type="InterPro" id="IPR005793">
    <property type="entry name" value="Formyl_trans_C"/>
</dbReference>
<accession>A0A2H0BEL1</accession>
<dbReference type="SUPFAM" id="SSF50486">
    <property type="entry name" value="FMT C-terminal domain-like"/>
    <property type="match status" value="1"/>
</dbReference>
<proteinExistence type="inferred from homology"/>
<reference evidence="7 8" key="1">
    <citation type="submission" date="2017-09" db="EMBL/GenBank/DDBJ databases">
        <title>Depth-based differentiation of microbial function through sediment-hosted aquifers and enrichment of novel symbionts in the deep terrestrial subsurface.</title>
        <authorList>
            <person name="Probst A.J."/>
            <person name="Ladd B."/>
            <person name="Jarett J.K."/>
            <person name="Geller-Mcgrath D.E."/>
            <person name="Sieber C.M."/>
            <person name="Emerson J.B."/>
            <person name="Anantharaman K."/>
            <person name="Thomas B.C."/>
            <person name="Malmstrom R."/>
            <person name="Stieglmeier M."/>
            <person name="Klingl A."/>
            <person name="Woyke T."/>
            <person name="Ryan C.M."/>
            <person name="Banfield J.F."/>
        </authorList>
    </citation>
    <scope>NUCLEOTIDE SEQUENCE [LARGE SCALE GENOMIC DNA]</scope>
    <source>
        <strain evidence="7">CG22_combo_CG10-13_8_21_14_all_39_12</strain>
    </source>
</reference>
<evidence type="ECO:0000259" key="6">
    <source>
        <dbReference type="Pfam" id="PF02911"/>
    </source>
</evidence>
<dbReference type="Gene3D" id="3.40.50.12230">
    <property type="match status" value="1"/>
</dbReference>
<dbReference type="InterPro" id="IPR011034">
    <property type="entry name" value="Formyl_transferase-like_C_sf"/>
</dbReference>
<evidence type="ECO:0000256" key="2">
    <source>
        <dbReference type="ARBA" id="ARBA00012261"/>
    </source>
</evidence>
<evidence type="ECO:0000256" key="3">
    <source>
        <dbReference type="ARBA" id="ARBA00022679"/>
    </source>
</evidence>
<protein>
    <recommendedName>
        <fullName evidence="2">methionyl-tRNA formyltransferase</fullName>
        <ecNumber evidence="2">2.1.2.9</ecNumber>
    </recommendedName>
</protein>
<dbReference type="EC" id="2.1.2.9" evidence="2"/>
<comment type="similarity">
    <text evidence="1">Belongs to the Fmt family.</text>
</comment>
<dbReference type="SUPFAM" id="SSF53328">
    <property type="entry name" value="Formyltransferase"/>
    <property type="match status" value="1"/>
</dbReference>
<dbReference type="InterPro" id="IPR041711">
    <property type="entry name" value="Met-tRNA-FMT_N"/>
</dbReference>
<dbReference type="GO" id="GO:0005829">
    <property type="term" value="C:cytosol"/>
    <property type="evidence" value="ECO:0007669"/>
    <property type="project" value="TreeGrafter"/>
</dbReference>
<evidence type="ECO:0000256" key="1">
    <source>
        <dbReference type="ARBA" id="ARBA00010699"/>
    </source>
</evidence>